<feature type="domain" description="ABC transmembrane type-1" evidence="11">
    <location>
        <begin position="60"/>
        <end position="383"/>
    </location>
</feature>
<dbReference type="EMBL" id="GU180079">
    <property type="protein sequence ID" value="ADM94926.1"/>
    <property type="molecule type" value="Genomic_DNA"/>
</dbReference>
<dbReference type="Gene3D" id="3.40.50.300">
    <property type="entry name" value="P-loop containing nucleotide triphosphate hydrolases"/>
    <property type="match status" value="1"/>
</dbReference>
<evidence type="ECO:0000256" key="7">
    <source>
        <dbReference type="ARBA" id="ARBA00023136"/>
    </source>
</evidence>
<organism evidence="12">
    <name type="scientific">uncultured Atribacterota bacterium</name>
    <dbReference type="NCBI Taxonomy" id="263865"/>
    <lineage>
        <taxon>Bacteria</taxon>
        <taxon>Pseudomonadati</taxon>
        <taxon>Atribacterota</taxon>
        <taxon>environmental samples</taxon>
    </lineage>
</organism>
<keyword evidence="6 9" id="KW-1133">Transmembrane helix</keyword>
<dbReference type="InterPro" id="IPR003439">
    <property type="entry name" value="ABC_transporter-like_ATP-bd"/>
</dbReference>
<evidence type="ECO:0000256" key="4">
    <source>
        <dbReference type="ARBA" id="ARBA00022741"/>
    </source>
</evidence>
<dbReference type="InterPro" id="IPR039421">
    <property type="entry name" value="Type_1_exporter"/>
</dbReference>
<evidence type="ECO:0000259" key="11">
    <source>
        <dbReference type="PROSITE" id="PS50929"/>
    </source>
</evidence>
<dbReference type="InterPro" id="IPR011527">
    <property type="entry name" value="ABC1_TM_dom"/>
</dbReference>
<keyword evidence="5" id="KW-0067">ATP-binding</keyword>
<feature type="region of interest" description="Disordered" evidence="8">
    <location>
        <begin position="1"/>
        <end position="29"/>
    </location>
</feature>
<keyword evidence="2" id="KW-0813">Transport</keyword>
<feature type="transmembrane region" description="Helical" evidence="9">
    <location>
        <begin position="219"/>
        <end position="236"/>
    </location>
</feature>
<evidence type="ECO:0000256" key="9">
    <source>
        <dbReference type="SAM" id="Phobius"/>
    </source>
</evidence>
<comment type="subcellular location">
    <subcellularLocation>
        <location evidence="1">Cell membrane</location>
        <topology evidence="1">Multi-pass membrane protein</topology>
    </subcellularLocation>
</comment>
<dbReference type="PROSITE" id="PS00211">
    <property type="entry name" value="ABC_TRANSPORTER_1"/>
    <property type="match status" value="1"/>
</dbReference>
<dbReference type="PROSITE" id="PS50929">
    <property type="entry name" value="ABC_TM1F"/>
    <property type="match status" value="1"/>
</dbReference>
<feature type="transmembrane region" description="Helical" evidence="9">
    <location>
        <begin position="136"/>
        <end position="157"/>
    </location>
</feature>
<evidence type="ECO:0000256" key="1">
    <source>
        <dbReference type="ARBA" id="ARBA00004651"/>
    </source>
</evidence>
<accession>G3BMG1</accession>
<dbReference type="GO" id="GO:0015421">
    <property type="term" value="F:ABC-type oligopeptide transporter activity"/>
    <property type="evidence" value="ECO:0007669"/>
    <property type="project" value="TreeGrafter"/>
</dbReference>
<dbReference type="InterPro" id="IPR017871">
    <property type="entry name" value="ABC_transporter-like_CS"/>
</dbReference>
<proteinExistence type="predicted"/>
<dbReference type="GO" id="GO:0005886">
    <property type="term" value="C:plasma membrane"/>
    <property type="evidence" value="ECO:0007669"/>
    <property type="project" value="UniProtKB-SubCell"/>
</dbReference>
<evidence type="ECO:0000256" key="6">
    <source>
        <dbReference type="ARBA" id="ARBA00022989"/>
    </source>
</evidence>
<feature type="transmembrane region" description="Helical" evidence="9">
    <location>
        <begin position="242"/>
        <end position="259"/>
    </location>
</feature>
<dbReference type="CDD" id="cd03254">
    <property type="entry name" value="ABCC_Glucan_exporter_like"/>
    <property type="match status" value="1"/>
</dbReference>
<dbReference type="PROSITE" id="PS50893">
    <property type="entry name" value="ABC_TRANSPORTER_2"/>
    <property type="match status" value="1"/>
</dbReference>
<sequence>MSVNNNHQDKKLKIKPQRRHGGFGGGRRAAATHPVEKAKDFRGTLKRLIAYLKPQAIPLLLVVIFTILSVIFTILAPRLIGEATNELFEGVMSKQLPAGMTKDEAIAELKEQGQDQLAEMISGMDLVPGKGIDFNALGYILIILLTVYLLGAFFRWLQQYTMAGVVQNTVYRLRKEVDSKLSKLPLKYYDNHSHGDILSRVTNDVDNIAHTLQQSITQIIYAVAIVIGVLFMMFSISPLLSWISLMIIPLSILVTMFVIKRSQKYFIAQWDSTGALNGHVEESFTGHNIIEAFNQQNKTIERFDKENERVFEASFKAQFISRLIHPSVNFLNNINYVIICIVGGIRVARGIITLGEVQAFIQYSRQFTQPVVQVASMVNILQSTVASAERVFELLDEKEEIPDTENPVVLEEVKGQVKFEEVYFSYSPDVPLIENMNLDIQPGQTVAIVGPTGAGKTTLVNLLMRFYEIDRGRITIDGVDIREMKREDLRKIFGMVLQDTWLFKGSIRDNIAYGKEGATEEEIRAAAWTAYVDHFIRTLPQGYDTVLTEDASNISQGQRQLLTIARAFLADPKILILDEATSSVDTRTEMLIQKAMAKLRKDRTSLVIAHRLSTIYDADIILVMDKGRIVEQGNHEELIAAGGFYYDLYRSQFLSPIEADAV</sequence>
<dbReference type="InterPro" id="IPR027417">
    <property type="entry name" value="P-loop_NTPase"/>
</dbReference>
<feature type="compositionally biased region" description="Basic residues" evidence="8">
    <location>
        <begin position="10"/>
        <end position="21"/>
    </location>
</feature>
<feature type="transmembrane region" description="Helical" evidence="9">
    <location>
        <begin position="56"/>
        <end position="80"/>
    </location>
</feature>
<dbReference type="Gene3D" id="1.20.1560.10">
    <property type="entry name" value="ABC transporter type 1, transmembrane domain"/>
    <property type="match status" value="1"/>
</dbReference>
<keyword evidence="3 9" id="KW-0812">Transmembrane</keyword>
<dbReference type="GO" id="GO:0005524">
    <property type="term" value="F:ATP binding"/>
    <property type="evidence" value="ECO:0007669"/>
    <property type="project" value="UniProtKB-KW"/>
</dbReference>
<feature type="domain" description="ABC transporter" evidence="10">
    <location>
        <begin position="417"/>
        <end position="651"/>
    </location>
</feature>
<evidence type="ECO:0000313" key="12">
    <source>
        <dbReference type="EMBL" id="ADM94926.1"/>
    </source>
</evidence>
<dbReference type="InterPro" id="IPR003593">
    <property type="entry name" value="AAA+_ATPase"/>
</dbReference>
<evidence type="ECO:0000256" key="2">
    <source>
        <dbReference type="ARBA" id="ARBA00022448"/>
    </source>
</evidence>
<dbReference type="InterPro" id="IPR036640">
    <property type="entry name" value="ABC1_TM_sf"/>
</dbReference>
<protein>
    <submittedName>
        <fullName evidence="12">ABC-type multidrug transport system</fullName>
    </submittedName>
</protein>
<dbReference type="SMART" id="SM00382">
    <property type="entry name" value="AAA"/>
    <property type="match status" value="1"/>
</dbReference>
<evidence type="ECO:0000259" key="10">
    <source>
        <dbReference type="PROSITE" id="PS50893"/>
    </source>
</evidence>
<dbReference type="AlphaFoldDB" id="G3BMG1"/>
<dbReference type="SUPFAM" id="SSF90123">
    <property type="entry name" value="ABC transporter transmembrane region"/>
    <property type="match status" value="1"/>
</dbReference>
<dbReference type="Pfam" id="PF00664">
    <property type="entry name" value="ABC_membrane"/>
    <property type="match status" value="1"/>
</dbReference>
<dbReference type="SUPFAM" id="SSF52540">
    <property type="entry name" value="P-loop containing nucleoside triphosphate hydrolases"/>
    <property type="match status" value="1"/>
</dbReference>
<dbReference type="GO" id="GO:0016887">
    <property type="term" value="F:ATP hydrolysis activity"/>
    <property type="evidence" value="ECO:0007669"/>
    <property type="project" value="InterPro"/>
</dbReference>
<name>G3BMG1_9BACT</name>
<keyword evidence="4" id="KW-0547">Nucleotide-binding</keyword>
<keyword evidence="7 9" id="KW-0472">Membrane</keyword>
<evidence type="ECO:0000256" key="5">
    <source>
        <dbReference type="ARBA" id="ARBA00022840"/>
    </source>
</evidence>
<evidence type="ECO:0000256" key="8">
    <source>
        <dbReference type="SAM" id="MobiDB-lite"/>
    </source>
</evidence>
<reference evidence="12" key="1">
    <citation type="submission" date="2009-11" db="EMBL/GenBank/DDBJ databases">
        <title>Microbial diversity profiles of fluids from low-temperature petroleum reservoirs with and without exogenous water perturbation.</title>
        <authorList>
            <person name="Pham V.D."/>
            <person name="Hnatow L.L."/>
            <person name="Zhang S."/>
            <person name="Fallon R.D."/>
            <person name="DeLong E.F."/>
            <person name="Keeler S.J."/>
        </authorList>
    </citation>
    <scope>NUCLEOTIDE SEQUENCE</scope>
</reference>
<dbReference type="Pfam" id="PF00005">
    <property type="entry name" value="ABC_tran"/>
    <property type="match status" value="1"/>
</dbReference>
<dbReference type="PANTHER" id="PTHR43394:SF1">
    <property type="entry name" value="ATP-BINDING CASSETTE SUB-FAMILY B MEMBER 10, MITOCHONDRIAL"/>
    <property type="match status" value="1"/>
</dbReference>
<dbReference type="PANTHER" id="PTHR43394">
    <property type="entry name" value="ATP-DEPENDENT PERMEASE MDL1, MITOCHONDRIAL"/>
    <property type="match status" value="1"/>
</dbReference>
<dbReference type="CDD" id="cd18547">
    <property type="entry name" value="ABC_6TM_Tm288_like"/>
    <property type="match status" value="1"/>
</dbReference>
<evidence type="ECO:0000256" key="3">
    <source>
        <dbReference type="ARBA" id="ARBA00022692"/>
    </source>
</evidence>
<dbReference type="FunFam" id="3.40.50.300:FF:000287">
    <property type="entry name" value="Multidrug ABC transporter ATP-binding protein"/>
    <property type="match status" value="1"/>
</dbReference>